<comment type="caution">
    <text evidence="2">The sequence shown here is derived from an EMBL/GenBank/DDBJ whole genome shotgun (WGS) entry which is preliminary data.</text>
</comment>
<accession>A0ABD4YLD3</accession>
<reference evidence="2 3" key="1">
    <citation type="submission" date="2022-09" db="EMBL/GenBank/DDBJ databases">
        <title>Intensive care unit water sources are persistently colonized with multi-drug resistant bacteria and are the site of extensive horizontal gene transfer of antibiotic resistance genes.</title>
        <authorList>
            <person name="Diorio-Toth L."/>
        </authorList>
    </citation>
    <scope>NUCLEOTIDE SEQUENCE [LARGE SCALE GENOMIC DNA]</scope>
    <source>
        <strain evidence="2 3">GD03901</strain>
    </source>
</reference>
<name>A0ABD4YLD3_9PSED</name>
<feature type="region of interest" description="Disordered" evidence="1">
    <location>
        <begin position="37"/>
        <end position="56"/>
    </location>
</feature>
<sequence length="107" mass="12090">MDKAELRRLLELQVQEKLKEGYSITTYALDAASRDSLKRGMKSKGHAPPHENRTEEDWQVYIHQLDLGTYKPVTSRPVIEASPTSTLDRSAGEKGSGSVGLWKVRRH</sequence>
<evidence type="ECO:0000313" key="2">
    <source>
        <dbReference type="EMBL" id="MDH0760371.1"/>
    </source>
</evidence>
<protein>
    <submittedName>
        <fullName evidence="2">Uncharacterized protein</fullName>
    </submittedName>
</protein>
<organism evidence="2 3">
    <name type="scientific">Pseudomonas juntendi</name>
    <dbReference type="NCBI Taxonomy" id="2666183"/>
    <lineage>
        <taxon>Bacteria</taxon>
        <taxon>Pseudomonadati</taxon>
        <taxon>Pseudomonadota</taxon>
        <taxon>Gammaproteobacteria</taxon>
        <taxon>Pseudomonadales</taxon>
        <taxon>Pseudomonadaceae</taxon>
        <taxon>Pseudomonas</taxon>
    </lineage>
</organism>
<feature type="region of interest" description="Disordered" evidence="1">
    <location>
        <begin position="76"/>
        <end position="107"/>
    </location>
</feature>
<proteinExistence type="predicted"/>
<evidence type="ECO:0000256" key="1">
    <source>
        <dbReference type="SAM" id="MobiDB-lite"/>
    </source>
</evidence>
<dbReference type="EMBL" id="JAOCBV010000002">
    <property type="protein sequence ID" value="MDH0760371.1"/>
    <property type="molecule type" value="Genomic_DNA"/>
</dbReference>
<dbReference type="RefSeq" id="WP_143494490.1">
    <property type="nucleotide sequence ID" value="NZ_JAOCBV010000002.1"/>
</dbReference>
<evidence type="ECO:0000313" key="3">
    <source>
        <dbReference type="Proteomes" id="UP001160152"/>
    </source>
</evidence>
<dbReference type="AlphaFoldDB" id="A0ABD4YLD3"/>
<dbReference type="Proteomes" id="UP001160152">
    <property type="component" value="Unassembled WGS sequence"/>
</dbReference>
<gene>
    <name evidence="2" type="ORF">N5C70_27300</name>
</gene>